<dbReference type="AlphaFoldDB" id="A0A899G1Z0"/>
<accession>A0A899G1Z0</accession>
<protein>
    <submittedName>
        <fullName evidence="1">Uncharacterized protein</fullName>
    </submittedName>
</protein>
<gene>
    <name evidence="1" type="ORF">MERGE_001313</name>
</gene>
<organism evidence="1 2">
    <name type="scientific">Pneumocystis wakefieldiae</name>
    <dbReference type="NCBI Taxonomy" id="38082"/>
    <lineage>
        <taxon>Eukaryota</taxon>
        <taxon>Fungi</taxon>
        <taxon>Dikarya</taxon>
        <taxon>Ascomycota</taxon>
        <taxon>Taphrinomycotina</taxon>
        <taxon>Pneumocystomycetes</taxon>
        <taxon>Pneumocystaceae</taxon>
        <taxon>Pneumocystis</taxon>
    </lineage>
</organism>
<proteinExistence type="predicted"/>
<dbReference type="OrthoDB" id="3538943at2759"/>
<evidence type="ECO:0000313" key="1">
    <source>
        <dbReference type="EMBL" id="QSL66926.1"/>
    </source>
</evidence>
<dbReference type="EMBL" id="CP054546">
    <property type="protein sequence ID" value="QSL66926.1"/>
    <property type="molecule type" value="Genomic_DNA"/>
</dbReference>
<name>A0A899G1Z0_9ASCO</name>
<reference evidence="1" key="1">
    <citation type="submission" date="2020-06" db="EMBL/GenBank/DDBJ databases">
        <title>Genomes of multiple members of Pneumocystis genus reveal paths to human pathogen Pneumocystis jirovecii.</title>
        <authorList>
            <person name="Cisse O.H."/>
            <person name="Ma L."/>
            <person name="Dekker J."/>
            <person name="Khil P."/>
            <person name="Jo J."/>
            <person name="Brenchley J."/>
            <person name="Blair R."/>
            <person name="Pahar B."/>
            <person name="Chabe M."/>
            <person name="Van Rompay K.A."/>
            <person name="Keesler R."/>
            <person name="Sukura A."/>
            <person name="Hirsch V."/>
            <person name="Kutty G."/>
            <person name="Liu Y."/>
            <person name="Peng L."/>
            <person name="Chen J."/>
            <person name="Song J."/>
            <person name="Weissenbacher-Lang C."/>
            <person name="Xu J."/>
            <person name="Upham N.S."/>
            <person name="Stajich J.E."/>
            <person name="Cuomo C.A."/>
            <person name="Cushion M.T."/>
            <person name="Kovacs J.A."/>
        </authorList>
    </citation>
    <scope>NUCLEOTIDE SEQUENCE</scope>
    <source>
        <strain evidence="1">2A</strain>
    </source>
</reference>
<evidence type="ECO:0000313" key="2">
    <source>
        <dbReference type="Proteomes" id="UP000663699"/>
    </source>
</evidence>
<dbReference type="Proteomes" id="UP000663699">
    <property type="component" value="Chromosome 15"/>
</dbReference>
<keyword evidence="2" id="KW-1185">Reference proteome</keyword>
<sequence>MGLGQHHRVQVVRFVTYKSPVFAEVSDIETAILCEFTGDCVETFQKLIVGKIQFLGGDGEAIVGHPVFFHEYPEIRALLYSIHIKKLVWPQSLVNEDAEQPDGTRALNESVEAFARKDKKRIHFSTPLSNDQEDLSKKKRKRFLHPGWRGFFEITYQDCMISDDQKKILEQEEGEHQLSDIILLFPYYE</sequence>